<dbReference type="CDD" id="cd04847">
    <property type="entry name" value="Peptidases_S8_Subtilisin_like_2"/>
    <property type="match status" value="1"/>
</dbReference>
<evidence type="ECO:0000259" key="1">
    <source>
        <dbReference type="Pfam" id="PF00082"/>
    </source>
</evidence>
<dbReference type="GO" id="GO:0006508">
    <property type="term" value="P:proteolysis"/>
    <property type="evidence" value="ECO:0007669"/>
    <property type="project" value="InterPro"/>
</dbReference>
<organism evidence="2 3">
    <name type="scientific">Salmonella schwarzengrund (strain CVM19633)</name>
    <dbReference type="NCBI Taxonomy" id="439843"/>
    <lineage>
        <taxon>Bacteria</taxon>
        <taxon>Pseudomonadati</taxon>
        <taxon>Pseudomonadota</taxon>
        <taxon>Gammaproteobacteria</taxon>
        <taxon>Enterobacterales</taxon>
        <taxon>Enterobacteriaceae</taxon>
        <taxon>Salmonella</taxon>
    </lineage>
</organism>
<sequence>MKAHIKIDLPQQLIDYKPVTGGPKKGKSPVNRNAHFAKVRHSLESAINIYNERKKTVEMLLGKGNEPQKVVITFQENPEIKERMVLKSLDANGMKIMSVNTIDGMTMANVSVPVDGFSKLEKILQEYATENTKKGNPKNQPFIESISNIEYGNFRALWFSQDKFPDDIYKIHDLELWLDSSDIELEILLNKFEQLCGQLGITVKQGTLSFKDRVVKIVCASMHQLMLLQQMTEIISEVRPSKAVSVDFLDLKPAEAFQWVNGMTYRKLNTLIPICILDTGINSQHPLLNTFVNQNALVVAEPQWANSDLKGHGTGIAGLALFGDLKFAIQSKELPISGVIESAKILPDTGVNEPQLYGAITTDAIYNIEAKQPSERRIFTMAVSSPNTLRGMPTSWSAAIDRLAAGSPDDPEKRLFILSAGNLPPNLISDYPDANITYSIEDPANSYNALTVGYWASEANIVTSGYNVIAELTDLGPSSTTSRIWKNNSPYKPDVVFEGGNFGYDPHLNFTANLEELSLLTLSHEFANGEYFSSFSETSAATGMAAFFISKLWSQYPNYWPETIRALVVHSASWPSKILERHTPLRTKQNVESLLRISGYGFPNLAKAISSGDQSVNLIVEDSIQPYTVDGKLNKMILYSLPWPSSELEKIGGEDVKLRVTLSYFVEPNPGERGWDNKYKYGSFGLRFDFNSPGEESGEFVSRINKKFKEDNQEFDAGESDSSQWLLGPTLRNRGSIHSDTWSGTALELADKKFIAIYPVSGWWKELKKENRQSSIARFSLIISIETKENNLEVHNEISQLLRIDTEIENVIEI</sequence>
<dbReference type="AlphaFoldDB" id="A0A0N1QYA3"/>
<dbReference type="Pfam" id="PF00082">
    <property type="entry name" value="Peptidase_S8"/>
    <property type="match status" value="1"/>
</dbReference>
<dbReference type="InterPro" id="IPR034074">
    <property type="entry name" value="Y4bN_pept_dom"/>
</dbReference>
<dbReference type="HOGENOM" id="CLU_017730_1_0_6"/>
<dbReference type="EMBL" id="CP001127">
    <property type="protein sequence ID" value="ACF91479.1"/>
    <property type="molecule type" value="Genomic_DNA"/>
</dbReference>
<dbReference type="GO" id="GO:0004252">
    <property type="term" value="F:serine-type endopeptidase activity"/>
    <property type="evidence" value="ECO:0007669"/>
    <property type="project" value="InterPro"/>
</dbReference>
<dbReference type="RefSeq" id="WP_000643614.1">
    <property type="nucleotide sequence ID" value="NC_011094.1"/>
</dbReference>
<evidence type="ECO:0000313" key="2">
    <source>
        <dbReference type="EMBL" id="ACF91479.1"/>
    </source>
</evidence>
<dbReference type="KEGG" id="sew:SeSA_A0387"/>
<evidence type="ECO:0000313" key="3">
    <source>
        <dbReference type="Proteomes" id="UP000001865"/>
    </source>
</evidence>
<reference evidence="2 3" key="1">
    <citation type="journal article" date="2011" name="J. Bacteriol.">
        <title>Comparative genomics of 28 Salmonella enterica isolates: evidence for CRISPR-mediated adaptive sublineage evolution.</title>
        <authorList>
            <person name="Fricke W.F."/>
            <person name="Mammel M.K."/>
            <person name="McDermott P.F."/>
            <person name="Tartera C."/>
            <person name="White D.G."/>
            <person name="Leclerc J.E."/>
            <person name="Ravel J."/>
            <person name="Cebula T.A."/>
        </authorList>
    </citation>
    <scope>NUCLEOTIDE SEQUENCE [LARGE SCALE GENOMIC DNA]</scope>
    <source>
        <strain evidence="2 3">CVM19633</strain>
    </source>
</reference>
<proteinExistence type="predicted"/>
<gene>
    <name evidence="2" type="ordered locus">SeSA_A0387</name>
</gene>
<dbReference type="Proteomes" id="UP000001865">
    <property type="component" value="Chromosome"/>
</dbReference>
<feature type="domain" description="Peptidase S8/S53" evidence="1">
    <location>
        <begin position="274"/>
        <end position="601"/>
    </location>
</feature>
<dbReference type="InterPro" id="IPR000209">
    <property type="entry name" value="Peptidase_S8/S53_dom"/>
</dbReference>
<dbReference type="Gene3D" id="3.40.50.200">
    <property type="entry name" value="Peptidase S8/S53 domain"/>
    <property type="match status" value="1"/>
</dbReference>
<accession>A0A0N1QYA3</accession>
<dbReference type="SUPFAM" id="SSF52743">
    <property type="entry name" value="Subtilisin-like"/>
    <property type="match status" value="1"/>
</dbReference>
<name>A0A0N1QYA3_SALSV</name>
<dbReference type="InterPro" id="IPR036852">
    <property type="entry name" value="Peptidase_S8/S53_dom_sf"/>
</dbReference>
<protein>
    <submittedName>
        <fullName evidence="2">Y4bN protein</fullName>
    </submittedName>
</protein>